<organism evidence="2 3">
    <name type="scientific">Mycobacterium paraterrae</name>
    <dbReference type="NCBI Taxonomy" id="577492"/>
    <lineage>
        <taxon>Bacteria</taxon>
        <taxon>Bacillati</taxon>
        <taxon>Actinomycetota</taxon>
        <taxon>Actinomycetes</taxon>
        <taxon>Mycobacteriales</taxon>
        <taxon>Mycobacteriaceae</taxon>
        <taxon>Mycobacterium</taxon>
    </lineage>
</organism>
<dbReference type="EMBL" id="CP092488">
    <property type="protein sequence ID" value="UMB71418.1"/>
    <property type="molecule type" value="Genomic_DNA"/>
</dbReference>
<feature type="compositionally biased region" description="Polar residues" evidence="1">
    <location>
        <begin position="231"/>
        <end position="245"/>
    </location>
</feature>
<dbReference type="RefSeq" id="WP_240263169.1">
    <property type="nucleotide sequence ID" value="NZ_CP092488.2"/>
</dbReference>
<gene>
    <name evidence="2" type="ORF">MKK62_09315</name>
</gene>
<dbReference type="Proteomes" id="UP001055336">
    <property type="component" value="Chromosome"/>
</dbReference>
<name>A0ABY3VW49_9MYCO</name>
<accession>A0ABY3VW49</accession>
<feature type="region of interest" description="Disordered" evidence="1">
    <location>
        <begin position="222"/>
        <end position="258"/>
    </location>
</feature>
<evidence type="ECO:0000313" key="3">
    <source>
        <dbReference type="Proteomes" id="UP001055336"/>
    </source>
</evidence>
<sequence>MLVIGDWVRDDLPDLLWPILLAALHGNSYIRAFADWQKAVIHDLNTAVSPQDASRGLDGRLTSLDRLVAGCPEAREIAIGRATELNMLPTNIIDVISTYPERPARWLGETEARPPAQSDVDLLARAMVEVLGDGHRESLVKCISIWSAVQAGTFTADQTTIDLLKSYPGNRSNRSRADAVVRASWGATRGANLANDPNYFDETLSWAATFWNFNSTTTQCTRRRDLPASGPDQSASAMHATTEQNFGDDDASKSEPFNREQCAKDLVSSYVEAIETSSPRDLFDPEREEVHTGLVLRAGREVITALGNPELWTADHGAHIGRLLVELRIYLTWMALQDRSIYRQFQEYGAGKAKLYSLIAGELPEEVRTPEVQESINLLSSLSRNDSIIDHRIVDTRDSFAGGKSLRTMAEECGLLYLYRHAYMPASGISHSEWWSVEMHSMERCYNILHRGHLIASLSLPSGGSEQLADAWLDSLYTLIVVSLEALNVNPANVHSAFGWMEDDDAAGAQSSS</sequence>
<protein>
    <recommendedName>
        <fullName evidence="4">DUF4209 domain-containing protein</fullName>
    </recommendedName>
</protein>
<evidence type="ECO:0000256" key="1">
    <source>
        <dbReference type="SAM" id="MobiDB-lite"/>
    </source>
</evidence>
<proteinExistence type="predicted"/>
<keyword evidence="3" id="KW-1185">Reference proteome</keyword>
<evidence type="ECO:0008006" key="4">
    <source>
        <dbReference type="Google" id="ProtNLM"/>
    </source>
</evidence>
<dbReference type="InterPro" id="IPR043733">
    <property type="entry name" value="DUF5677"/>
</dbReference>
<evidence type="ECO:0000313" key="2">
    <source>
        <dbReference type="EMBL" id="UMB71418.1"/>
    </source>
</evidence>
<dbReference type="Pfam" id="PF18928">
    <property type="entry name" value="DUF5677"/>
    <property type="match status" value="1"/>
</dbReference>
<reference evidence="2" key="1">
    <citation type="submission" date="2022-08" db="EMBL/GenBank/DDBJ databases">
        <title>Whole genome sequencing of non-tuberculosis mycobacteria type-strains.</title>
        <authorList>
            <person name="Igarashi Y."/>
            <person name="Osugi A."/>
            <person name="Mitarai S."/>
        </authorList>
    </citation>
    <scope>NUCLEOTIDE SEQUENCE</scope>
    <source>
        <strain evidence="2">DSM 45127</strain>
    </source>
</reference>